<dbReference type="NCBIfam" id="TIGR00082">
    <property type="entry name" value="rbfA"/>
    <property type="match status" value="1"/>
</dbReference>
<dbReference type="InterPro" id="IPR020053">
    <property type="entry name" value="Ribosome-bd_factorA_CS"/>
</dbReference>
<comment type="similarity">
    <text evidence="2">Belongs to the RbfA family.</text>
</comment>
<protein>
    <recommendedName>
        <fullName evidence="2">Ribosome-binding factor A</fullName>
    </recommendedName>
</protein>
<dbReference type="PANTHER" id="PTHR33515">
    <property type="entry name" value="RIBOSOME-BINDING FACTOR A, CHLOROPLASTIC-RELATED"/>
    <property type="match status" value="1"/>
</dbReference>
<keyword evidence="2" id="KW-0963">Cytoplasm</keyword>
<keyword evidence="1 2" id="KW-0690">Ribosome biogenesis</keyword>
<dbReference type="HAMAP" id="MF_00003">
    <property type="entry name" value="RbfA"/>
    <property type="match status" value="1"/>
</dbReference>
<dbReference type="GO" id="GO:0043024">
    <property type="term" value="F:ribosomal small subunit binding"/>
    <property type="evidence" value="ECO:0007669"/>
    <property type="project" value="TreeGrafter"/>
</dbReference>
<dbReference type="PROSITE" id="PS01319">
    <property type="entry name" value="RBFA"/>
    <property type="match status" value="1"/>
</dbReference>
<keyword evidence="4" id="KW-1185">Reference proteome</keyword>
<dbReference type="RefSeq" id="WP_093752515.1">
    <property type="nucleotide sequence ID" value="NZ_BSYN01000006.1"/>
</dbReference>
<dbReference type="SUPFAM" id="SSF89919">
    <property type="entry name" value="Ribosome-binding factor A, RbfA"/>
    <property type="match status" value="1"/>
</dbReference>
<evidence type="ECO:0000256" key="1">
    <source>
        <dbReference type="ARBA" id="ARBA00022517"/>
    </source>
</evidence>
<dbReference type="Gene3D" id="3.30.300.20">
    <property type="match status" value="1"/>
</dbReference>
<dbReference type="EMBL" id="FNNG01000006">
    <property type="protein sequence ID" value="SDX02398.1"/>
    <property type="molecule type" value="Genomic_DNA"/>
</dbReference>
<dbReference type="Proteomes" id="UP000198828">
    <property type="component" value="Unassembled WGS sequence"/>
</dbReference>
<dbReference type="InterPro" id="IPR000238">
    <property type="entry name" value="RbfA"/>
</dbReference>
<comment type="function">
    <text evidence="2">One of several proteins that assist in the late maturation steps of the functional core of the 30S ribosomal subunit. Associates with free 30S ribosomal subunits (but not with 30S subunits that are part of 70S ribosomes or polysomes). Required for efficient processing of 16S rRNA. May interact with the 5'-terminal helix region of 16S rRNA.</text>
</comment>
<gene>
    <name evidence="2" type="primary">rbfA</name>
    <name evidence="3" type="ORF">SAMN05660923_01576</name>
</gene>
<evidence type="ECO:0000313" key="4">
    <source>
        <dbReference type="Proteomes" id="UP000198828"/>
    </source>
</evidence>
<dbReference type="GO" id="GO:0005829">
    <property type="term" value="C:cytosol"/>
    <property type="evidence" value="ECO:0007669"/>
    <property type="project" value="TreeGrafter"/>
</dbReference>
<dbReference type="GO" id="GO:0030490">
    <property type="term" value="P:maturation of SSU-rRNA"/>
    <property type="evidence" value="ECO:0007669"/>
    <property type="project" value="UniProtKB-UniRule"/>
</dbReference>
<dbReference type="InterPro" id="IPR023799">
    <property type="entry name" value="RbfA_dom_sf"/>
</dbReference>
<reference evidence="3 4" key="1">
    <citation type="submission" date="2016-10" db="EMBL/GenBank/DDBJ databases">
        <authorList>
            <person name="de Groot N.N."/>
        </authorList>
    </citation>
    <scope>NUCLEOTIDE SEQUENCE [LARGE SCALE GENOMIC DNA]</scope>
    <source>
        <strain evidence="3 4">DSM 23310</strain>
    </source>
</reference>
<organism evidence="3 4">
    <name type="scientific">Tepidimicrobium xylanilyticum</name>
    <dbReference type="NCBI Taxonomy" id="1123352"/>
    <lineage>
        <taxon>Bacteria</taxon>
        <taxon>Bacillati</taxon>
        <taxon>Bacillota</taxon>
        <taxon>Tissierellia</taxon>
        <taxon>Tissierellales</taxon>
        <taxon>Tepidimicrobiaceae</taxon>
        <taxon>Tepidimicrobium</taxon>
    </lineage>
</organism>
<name>A0A1H2YC45_9FIRM</name>
<accession>A0A1H2YC45</accession>
<dbReference type="InterPro" id="IPR015946">
    <property type="entry name" value="KH_dom-like_a/b"/>
</dbReference>
<proteinExistence type="inferred from homology"/>
<dbReference type="AlphaFoldDB" id="A0A1H2YC45"/>
<evidence type="ECO:0000256" key="2">
    <source>
        <dbReference type="HAMAP-Rule" id="MF_00003"/>
    </source>
</evidence>
<dbReference type="Pfam" id="PF02033">
    <property type="entry name" value="RBFA"/>
    <property type="match status" value="1"/>
</dbReference>
<comment type="subcellular location">
    <subcellularLocation>
        <location evidence="2">Cytoplasm</location>
    </subcellularLocation>
</comment>
<dbReference type="OrthoDB" id="307788at2"/>
<evidence type="ECO:0000313" key="3">
    <source>
        <dbReference type="EMBL" id="SDX02398.1"/>
    </source>
</evidence>
<sequence>MNPKRLNRISEEIKKVVSELISREIKDPRVNPMTSIVDVKVTNDLSYANIYVSVLGDKEAKNDTITGLNNAKGFIRKEMGRRIDLRHVPEINFHLDESIEQGLYISKLIDEVSKENRIRRGDENE</sequence>
<dbReference type="PANTHER" id="PTHR33515:SF1">
    <property type="entry name" value="RIBOSOME-BINDING FACTOR A, CHLOROPLASTIC-RELATED"/>
    <property type="match status" value="1"/>
</dbReference>
<comment type="subunit">
    <text evidence="2">Monomer. Binds 30S ribosomal subunits, but not 50S ribosomal subunits or 70S ribosomes.</text>
</comment>